<dbReference type="Proteomes" id="UP000253772">
    <property type="component" value="Chromosome c2"/>
</dbReference>
<dbReference type="AlphaFoldDB" id="A0A482J200"/>
<sequence>MKRTFEIWEGTDEDGDRQKCVIGKGQFVQQASSIGSDPVLLATFDADSAEAASKFFDRFCWGKE</sequence>
<reference evidence="1 2" key="1">
    <citation type="submission" date="2019-03" db="EMBL/GenBank/DDBJ databases">
        <title>Comparative insights into the high quality Complete genome sequence of highly metal resistant Cupriavidus metallidurans strain BS1 isolated from a gold-copper mine.</title>
        <authorList>
            <person name="Mazhar H.S."/>
            <person name="Rensing C."/>
        </authorList>
    </citation>
    <scope>NUCLEOTIDE SEQUENCE [LARGE SCALE GENOMIC DNA]</scope>
    <source>
        <strain evidence="1 2">BS1</strain>
    </source>
</reference>
<name>A0A482J200_9BURK</name>
<accession>A0A482J200</accession>
<dbReference type="EMBL" id="CP037901">
    <property type="protein sequence ID" value="QBP13154.1"/>
    <property type="molecule type" value="Genomic_DNA"/>
</dbReference>
<organism evidence="1 2">
    <name type="scientific">Cupriavidus metallidurans</name>
    <dbReference type="NCBI Taxonomy" id="119219"/>
    <lineage>
        <taxon>Bacteria</taxon>
        <taxon>Pseudomonadati</taxon>
        <taxon>Pseudomonadota</taxon>
        <taxon>Betaproteobacteria</taxon>
        <taxon>Burkholderiales</taxon>
        <taxon>Burkholderiaceae</taxon>
        <taxon>Cupriavidus</taxon>
    </lineage>
</organism>
<gene>
    <name evidence="1" type="ORF">DDF84_026300</name>
</gene>
<evidence type="ECO:0000313" key="1">
    <source>
        <dbReference type="EMBL" id="QBP13154.1"/>
    </source>
</evidence>
<proteinExistence type="predicted"/>
<protein>
    <submittedName>
        <fullName evidence="1">Uncharacterized protein</fullName>
    </submittedName>
</protein>
<evidence type="ECO:0000313" key="2">
    <source>
        <dbReference type="Proteomes" id="UP000253772"/>
    </source>
</evidence>